<accession>A0A075WS14</accession>
<dbReference type="PaxDb" id="289377-HL41_01665"/>
<dbReference type="OrthoDB" id="9791525at2"/>
<dbReference type="AlphaFoldDB" id="A0A075WS14"/>
<gene>
    <name evidence="1" type="ORF">HL41_01665</name>
</gene>
<name>A0A075WS14_9BACT</name>
<reference evidence="1 2" key="1">
    <citation type="journal article" date="2015" name="Genome Announc.">
        <title>Genome Sequence of a Sulfate-Reducing Thermophilic Bacterium, Thermodesulfobacterium commune DSM 2178T (Phylum Thermodesulfobacteria).</title>
        <authorList>
            <person name="Bhatnagar S."/>
            <person name="Badger J.H."/>
            <person name="Madupu R."/>
            <person name="Khouri H.M."/>
            <person name="O'Connor E.M."/>
            <person name="Robb F.T."/>
            <person name="Ward N.L."/>
            <person name="Eisen J.A."/>
        </authorList>
    </citation>
    <scope>NUCLEOTIDE SEQUENCE [LARGE SCALE GENOMIC DNA]</scope>
    <source>
        <strain evidence="1 2">DSM 2178</strain>
    </source>
</reference>
<dbReference type="HOGENOM" id="CLU_043513_0_0_0"/>
<dbReference type="RefSeq" id="WP_038060057.1">
    <property type="nucleotide sequence ID" value="NZ_CP008796.1"/>
</dbReference>
<evidence type="ECO:0000313" key="2">
    <source>
        <dbReference type="Proteomes" id="UP000028481"/>
    </source>
</evidence>
<dbReference type="eggNOG" id="COG3170">
    <property type="taxonomic scope" value="Bacteria"/>
</dbReference>
<organism evidence="1 2">
    <name type="scientific">Thermodesulfobacterium commune DSM 2178</name>
    <dbReference type="NCBI Taxonomy" id="289377"/>
    <lineage>
        <taxon>Bacteria</taxon>
        <taxon>Pseudomonadati</taxon>
        <taxon>Thermodesulfobacteriota</taxon>
        <taxon>Thermodesulfobacteria</taxon>
        <taxon>Thermodesulfobacteriales</taxon>
        <taxon>Thermodesulfobacteriaceae</taxon>
        <taxon>Thermodesulfobacterium</taxon>
    </lineage>
</organism>
<evidence type="ECO:0000313" key="1">
    <source>
        <dbReference type="EMBL" id="AIH03631.1"/>
    </source>
</evidence>
<dbReference type="STRING" id="289377.HL41_01665"/>
<protein>
    <submittedName>
        <fullName evidence="1">Uncharacterized protein</fullName>
    </submittedName>
</protein>
<dbReference type="Proteomes" id="UP000028481">
    <property type="component" value="Chromosome"/>
</dbReference>
<keyword evidence="2" id="KW-1185">Reference proteome</keyword>
<proteinExistence type="predicted"/>
<dbReference type="EMBL" id="CP008796">
    <property type="protein sequence ID" value="AIH03631.1"/>
    <property type="molecule type" value="Genomic_DNA"/>
</dbReference>
<sequence>MYKILKISTLLIFILIFVCFPLYAYEDLQEKRFNLWPIFFFSQNYELNSTRVEALGPLYQKTSFSKENATSIRPITSKVVTPEAKKIFFISPLGIYQSDSQSSTLKIVPIINKTWYKYSPEEPEETQFTFFPFFTGKTSSNETYGGFFPFYGKIKNRFGADEITFFLWPLYSKTKYEEYTAYNILWPFVRTISANQEQNRSLYQGFKIWPFYGNFREEEQERKFILWPFYIKEIIHSSEGDSSEKLIIFPFYIREKNEDFEKKIILWPFFQKITTPDNSYYQLDAPWPFFRKIQGKEIEGKRFWPLYGYVKKEDTFDSFVLWPLYFYQKTYISYKGKTYREEIHRFLILSKAQKTWEGNQTVAREVKIWPLFHTISQGSPEVKIWYFPAILPIFDEGLERNYGPLLKLMEYYKKEEYVMFKLLWGLYRYERYKNRKVQEIGPILRIVDGEKTGYVEILEGLFGIGQKDGSAVLKIFYIPIKE</sequence>
<dbReference type="KEGG" id="tcm:HL41_01665"/>